<gene>
    <name evidence="4" type="ORF">HUW48_23245</name>
</gene>
<dbReference type="InterPro" id="IPR008756">
    <property type="entry name" value="Peptidase_M56"/>
</dbReference>
<proteinExistence type="predicted"/>
<dbReference type="CDD" id="cd07341">
    <property type="entry name" value="M56_BlaR1_MecR1_like"/>
    <property type="match status" value="1"/>
</dbReference>
<dbReference type="PANTHER" id="PTHR34978">
    <property type="entry name" value="POSSIBLE SENSOR-TRANSDUCER PROTEIN BLAR"/>
    <property type="match status" value="1"/>
</dbReference>
<reference evidence="4 5" key="1">
    <citation type="submission" date="2020-08" db="EMBL/GenBank/DDBJ databases">
        <title>Adhaeribacter dokdonensis sp. nov., isolated from the rhizosphere of Elymus tsukushiensis, a plant native to the Dokdo Islands, Republic of Korea.</title>
        <authorList>
            <person name="Ghim S.Y."/>
        </authorList>
    </citation>
    <scope>NUCLEOTIDE SEQUENCE [LARGE SCALE GENOMIC DNA]</scope>
    <source>
        <strain evidence="4 5">KUDC8001</strain>
    </source>
</reference>
<dbReference type="GO" id="GO:0006508">
    <property type="term" value="P:proteolysis"/>
    <property type="evidence" value="ECO:0007669"/>
    <property type="project" value="UniProtKB-KW"/>
</dbReference>
<dbReference type="KEGG" id="add:HUW48_23245"/>
<feature type="transmembrane region" description="Helical" evidence="2">
    <location>
        <begin position="134"/>
        <end position="157"/>
    </location>
</feature>
<evidence type="ECO:0000313" key="5">
    <source>
        <dbReference type="Proteomes" id="UP000514509"/>
    </source>
</evidence>
<keyword evidence="1" id="KW-0175">Coiled coil</keyword>
<feature type="transmembrane region" description="Helical" evidence="2">
    <location>
        <begin position="241"/>
        <end position="263"/>
    </location>
</feature>
<keyword evidence="4" id="KW-0482">Metalloprotease</keyword>
<dbReference type="PANTHER" id="PTHR34978:SF3">
    <property type="entry name" value="SLR0241 PROTEIN"/>
    <property type="match status" value="1"/>
</dbReference>
<dbReference type="GO" id="GO:0008237">
    <property type="term" value="F:metallopeptidase activity"/>
    <property type="evidence" value="ECO:0007669"/>
    <property type="project" value="UniProtKB-KW"/>
</dbReference>
<dbReference type="Pfam" id="PF05569">
    <property type="entry name" value="Peptidase_M56"/>
    <property type="match status" value="1"/>
</dbReference>
<organism evidence="4 5">
    <name type="scientific">Adhaeribacter radiodurans</name>
    <dbReference type="NCBI Taxonomy" id="2745197"/>
    <lineage>
        <taxon>Bacteria</taxon>
        <taxon>Pseudomonadati</taxon>
        <taxon>Bacteroidota</taxon>
        <taxon>Cytophagia</taxon>
        <taxon>Cytophagales</taxon>
        <taxon>Hymenobacteraceae</taxon>
        <taxon>Adhaeribacter</taxon>
    </lineage>
</organism>
<keyword evidence="2" id="KW-0812">Transmembrane</keyword>
<sequence length="775" mass="86689">MNYLPAFITPRLVEALGWTILHSLWQGALIAVTLSVLMILLHRHSARVRYAVAITALFSTLAIAGITFIRTYQQVQQPVTVTIPTQKVTQPLVNNPADKTTSAITNSNPGSAKSVLRGAILVNFKYYFSKHLPVVVLIWLLGMLTMLLKFLGGLAYVQRLKHYKTYALGTTWNTRLANMAQSLRVNQPVQLFESALVKTPLVIGYLKPIILLPFGTIASLSPDQVEAILAHELAHIYRKDYLLNMLQTLIEILFFFNPAIWWMSDYVRVERENCCDDQAIALCGNPLVYARALANLETIAVKAPRLTLAFAGKDGSLLGRIKRLVQQPSRRPTFSEGFLAACVLIVGLTLISVSAVAGFNVAVKTVKKVNVPILTKVSAPEKVLATQPEEAAGNLKATILSLTDSVSGKKSDLVIIKNKKGDITELYVDGQKIPKANIADFRKEIDAALEATKQAPVLKPAAVPQQLAKTKKALERLELDRNQLSFSYSGDFDHFSDVPVPPVPPASPVYAVFPPIPPVPPVPPFPAKVKNPLEYLRSDEVTDKTLVVIDGKKTHKAKGQNSLPGLTDDNIRGINILKGEDATRKYGDEGKDGVVEVYTGKGKGHFFYYNSDADSTTLRQHAANVGRAEEERLHHLARMRQHLELQTKENEKRMQEQEVRMKELAIRMKADEGRRLKEHEARMKEHEIRMKEHKEREKEHRARAAQFEKIKKELIKDKLIDENSKNLSININQDGFTLNGVKQPAAVFEKYKKLFFPDRKDWSGSFNQSININED</sequence>
<evidence type="ECO:0000256" key="1">
    <source>
        <dbReference type="SAM" id="Coils"/>
    </source>
</evidence>
<feature type="transmembrane region" description="Helical" evidence="2">
    <location>
        <begin position="338"/>
        <end position="363"/>
    </location>
</feature>
<keyword evidence="2" id="KW-1133">Transmembrane helix</keyword>
<dbReference type="AlphaFoldDB" id="A0A7L7LDA7"/>
<feature type="transmembrane region" description="Helical" evidence="2">
    <location>
        <begin position="48"/>
        <end position="69"/>
    </location>
</feature>
<protein>
    <submittedName>
        <fullName evidence="4">M48 family metalloprotease</fullName>
    </submittedName>
</protein>
<dbReference type="Proteomes" id="UP000514509">
    <property type="component" value="Chromosome"/>
</dbReference>
<feature type="transmembrane region" description="Helical" evidence="2">
    <location>
        <begin position="20"/>
        <end position="41"/>
    </location>
</feature>
<evidence type="ECO:0000313" key="4">
    <source>
        <dbReference type="EMBL" id="QMU30763.1"/>
    </source>
</evidence>
<evidence type="ECO:0000259" key="3">
    <source>
        <dbReference type="Pfam" id="PF05569"/>
    </source>
</evidence>
<evidence type="ECO:0000256" key="2">
    <source>
        <dbReference type="SAM" id="Phobius"/>
    </source>
</evidence>
<dbReference type="RefSeq" id="WP_182413205.1">
    <property type="nucleotide sequence ID" value="NZ_CP055153.1"/>
</dbReference>
<keyword evidence="4" id="KW-0645">Protease</keyword>
<dbReference type="InterPro" id="IPR052173">
    <property type="entry name" value="Beta-lactam_resp_regulator"/>
</dbReference>
<dbReference type="Gene3D" id="3.30.2010.10">
    <property type="entry name" value="Metalloproteases ('zincins'), catalytic domain"/>
    <property type="match status" value="1"/>
</dbReference>
<feature type="domain" description="Peptidase M56" evidence="3">
    <location>
        <begin position="29"/>
        <end position="321"/>
    </location>
</feature>
<feature type="coiled-coil region" evidence="1">
    <location>
        <begin position="640"/>
        <end position="710"/>
    </location>
</feature>
<keyword evidence="2" id="KW-0472">Membrane</keyword>
<dbReference type="EMBL" id="CP055153">
    <property type="protein sequence ID" value="QMU30763.1"/>
    <property type="molecule type" value="Genomic_DNA"/>
</dbReference>
<keyword evidence="5" id="KW-1185">Reference proteome</keyword>
<keyword evidence="4" id="KW-0378">Hydrolase</keyword>
<name>A0A7L7LDA7_9BACT</name>
<accession>A0A7L7LDA7</accession>